<keyword evidence="3" id="KW-1185">Reference proteome</keyword>
<evidence type="ECO:0000313" key="3">
    <source>
        <dbReference type="Proteomes" id="UP001642260"/>
    </source>
</evidence>
<proteinExistence type="predicted"/>
<dbReference type="EMBL" id="CAKOAT010109488">
    <property type="protein sequence ID" value="CAH8328745.1"/>
    <property type="molecule type" value="Genomic_DNA"/>
</dbReference>
<dbReference type="AlphaFoldDB" id="A0ABC8JI21"/>
<dbReference type="Proteomes" id="UP001642260">
    <property type="component" value="Unassembled WGS sequence"/>
</dbReference>
<reference evidence="2 3" key="1">
    <citation type="submission" date="2022-03" db="EMBL/GenBank/DDBJ databases">
        <authorList>
            <person name="Macdonald S."/>
            <person name="Ahmed S."/>
            <person name="Newling K."/>
        </authorList>
    </citation>
    <scope>NUCLEOTIDE SEQUENCE [LARGE SCALE GENOMIC DNA]</scope>
</reference>
<feature type="signal peptide" evidence="1">
    <location>
        <begin position="1"/>
        <end position="15"/>
    </location>
</feature>
<keyword evidence="1" id="KW-0732">Signal</keyword>
<sequence>MFVFMIWFSLRKVEACLHQQVFRQYLNPNHLKLLVVSTSSVDDEDLGSSCVKRVKQANGIKIQVDFLNFEALRPSDLAVVAANTGEETTWYPCATRS</sequence>
<evidence type="ECO:0000313" key="2">
    <source>
        <dbReference type="EMBL" id="CAH8328745.1"/>
    </source>
</evidence>
<name>A0ABC8JI21_ERUVS</name>
<evidence type="ECO:0000256" key="1">
    <source>
        <dbReference type="SAM" id="SignalP"/>
    </source>
</evidence>
<protein>
    <submittedName>
        <fullName evidence="2">Uncharacterized protein</fullName>
    </submittedName>
</protein>
<feature type="chain" id="PRO_5044770228" evidence="1">
    <location>
        <begin position="16"/>
        <end position="97"/>
    </location>
</feature>
<gene>
    <name evidence="2" type="ORF">ERUC_LOCUS11443</name>
</gene>
<organism evidence="2 3">
    <name type="scientific">Eruca vesicaria subsp. sativa</name>
    <name type="common">Garden rocket</name>
    <name type="synonym">Eruca sativa</name>
    <dbReference type="NCBI Taxonomy" id="29727"/>
    <lineage>
        <taxon>Eukaryota</taxon>
        <taxon>Viridiplantae</taxon>
        <taxon>Streptophyta</taxon>
        <taxon>Embryophyta</taxon>
        <taxon>Tracheophyta</taxon>
        <taxon>Spermatophyta</taxon>
        <taxon>Magnoliopsida</taxon>
        <taxon>eudicotyledons</taxon>
        <taxon>Gunneridae</taxon>
        <taxon>Pentapetalae</taxon>
        <taxon>rosids</taxon>
        <taxon>malvids</taxon>
        <taxon>Brassicales</taxon>
        <taxon>Brassicaceae</taxon>
        <taxon>Brassiceae</taxon>
        <taxon>Eruca</taxon>
    </lineage>
</organism>
<accession>A0ABC8JI21</accession>
<comment type="caution">
    <text evidence="2">The sequence shown here is derived from an EMBL/GenBank/DDBJ whole genome shotgun (WGS) entry which is preliminary data.</text>
</comment>